<evidence type="ECO:0000313" key="2">
    <source>
        <dbReference type="Proteomes" id="UP001230649"/>
    </source>
</evidence>
<name>A0ACC2WT67_9TREE</name>
<comment type="caution">
    <text evidence="1">The sequence shown here is derived from an EMBL/GenBank/DDBJ whole genome shotgun (WGS) entry which is preliminary data.</text>
</comment>
<protein>
    <submittedName>
        <fullName evidence="1">Uncharacterized protein</fullName>
    </submittedName>
</protein>
<dbReference type="Proteomes" id="UP001230649">
    <property type="component" value="Unassembled WGS sequence"/>
</dbReference>
<evidence type="ECO:0000313" key="1">
    <source>
        <dbReference type="EMBL" id="KAJ9114832.1"/>
    </source>
</evidence>
<accession>A0ACC2WT67</accession>
<reference evidence="1" key="1">
    <citation type="submission" date="2023-04" db="EMBL/GenBank/DDBJ databases">
        <title>Draft Genome sequencing of Naganishia species isolated from polar environments using Oxford Nanopore Technology.</title>
        <authorList>
            <person name="Leo P."/>
            <person name="Venkateswaran K."/>
        </authorList>
    </citation>
    <scope>NUCLEOTIDE SEQUENCE</scope>
    <source>
        <strain evidence="1">MNA-CCFEE 5262</strain>
    </source>
</reference>
<organism evidence="1 2">
    <name type="scientific">Naganishia adeliensis</name>
    <dbReference type="NCBI Taxonomy" id="92952"/>
    <lineage>
        <taxon>Eukaryota</taxon>
        <taxon>Fungi</taxon>
        <taxon>Dikarya</taxon>
        <taxon>Basidiomycota</taxon>
        <taxon>Agaricomycotina</taxon>
        <taxon>Tremellomycetes</taxon>
        <taxon>Filobasidiales</taxon>
        <taxon>Filobasidiaceae</taxon>
        <taxon>Naganishia</taxon>
    </lineage>
</organism>
<dbReference type="EMBL" id="JASBWS010000007">
    <property type="protein sequence ID" value="KAJ9114832.1"/>
    <property type="molecule type" value="Genomic_DNA"/>
</dbReference>
<keyword evidence="2" id="KW-1185">Reference proteome</keyword>
<sequence length="425" mass="45980">MSQQNKATSSLAKEVQPESPTAPSQDVDTYRLGTRNSQLALVQTHHVAALLNGLHPGDHLQFPVTPMSVLGDRNKTSPLYLLSGDNQAAAAANGEPAAGAKIGAAPAKSLWTEELEVALMKGELDMIIHCLKDMPTRIPDDCEVAAILPREDPHDALVVKKGLHCKTLAELPEGSVVGTSSVRRIAQLRRVYPKLKVMDVRGNLDTRLRKLDDPTGPYTALILAAAGLIRLGWDDRVTCTLQAPEVLYAVGQGALALEIRAGDERVKRILQGAGDWQAEWSTAAERGLLRELEGGCSVPVGVDCSIEEVSATGNSSDSITRPFDKDPETPTFASPLLHQSGFGKHAVLHLTACVTSIDGQKQVTLDAGKVLVKSHQEAEEWGHRVARDLMAKGAKEILDEINEIRREREEADRHAAMEEQTKLAK</sequence>
<proteinExistence type="predicted"/>
<gene>
    <name evidence="1" type="ORF">QFC20_001203</name>
</gene>